<keyword evidence="3" id="KW-1185">Reference proteome</keyword>
<dbReference type="AlphaFoldDB" id="A0AAV7JHC2"/>
<evidence type="ECO:0000313" key="2">
    <source>
        <dbReference type="EMBL" id="KAI6648255.1"/>
    </source>
</evidence>
<organism evidence="2 3">
    <name type="scientific">Oopsacas minuta</name>
    <dbReference type="NCBI Taxonomy" id="111878"/>
    <lineage>
        <taxon>Eukaryota</taxon>
        <taxon>Metazoa</taxon>
        <taxon>Porifera</taxon>
        <taxon>Hexactinellida</taxon>
        <taxon>Hexasterophora</taxon>
        <taxon>Lyssacinosida</taxon>
        <taxon>Leucopsacidae</taxon>
        <taxon>Oopsacas</taxon>
    </lineage>
</organism>
<dbReference type="Pfam" id="PF14291">
    <property type="entry name" value="DUF4371"/>
    <property type="match status" value="1"/>
</dbReference>
<name>A0AAV7JHC2_9METZ</name>
<gene>
    <name evidence="2" type="ORF">LOD99_12064</name>
</gene>
<dbReference type="EMBL" id="JAKMXF010000332">
    <property type="protein sequence ID" value="KAI6648255.1"/>
    <property type="molecule type" value="Genomic_DNA"/>
</dbReference>
<protein>
    <recommendedName>
        <fullName evidence="1">DUF4371 domain-containing protein</fullName>
    </recommendedName>
</protein>
<dbReference type="Proteomes" id="UP001165289">
    <property type="component" value="Unassembled WGS sequence"/>
</dbReference>
<comment type="caution">
    <text evidence="2">The sequence shown here is derived from an EMBL/GenBank/DDBJ whole genome shotgun (WGS) entry which is preliminary data.</text>
</comment>
<dbReference type="InterPro" id="IPR025398">
    <property type="entry name" value="DUF4371"/>
</dbReference>
<evidence type="ECO:0000313" key="3">
    <source>
        <dbReference type="Proteomes" id="UP001165289"/>
    </source>
</evidence>
<dbReference type="PANTHER" id="PTHR45749">
    <property type="match status" value="1"/>
</dbReference>
<proteinExistence type="predicted"/>
<accession>A0AAV7JHC2</accession>
<sequence>MQVEQNRIYFGKLVSYIRWFYLQEVAFRGEEEHDVGSAYRGNFRELLEIEFELHPEFLAQKKSIMEQYSIYTDYLSKTVYEEFISIMAREIRKIIAREIAQTKFYTLVLDEAKDVSGYEQLCLCVRYCSGTVPAERLMGLIRLSEGLSSI</sequence>
<dbReference type="PANTHER" id="PTHR45749:SF21">
    <property type="entry name" value="DUF4371 DOMAIN-CONTAINING PROTEIN"/>
    <property type="match status" value="1"/>
</dbReference>
<reference evidence="2 3" key="1">
    <citation type="journal article" date="2023" name="BMC Biol.">
        <title>The compact genome of the sponge Oopsacas minuta (Hexactinellida) is lacking key metazoan core genes.</title>
        <authorList>
            <person name="Santini S."/>
            <person name="Schenkelaars Q."/>
            <person name="Jourda C."/>
            <person name="Duchesne M."/>
            <person name="Belahbib H."/>
            <person name="Rocher C."/>
            <person name="Selva M."/>
            <person name="Riesgo A."/>
            <person name="Vervoort M."/>
            <person name="Leys S.P."/>
            <person name="Kodjabachian L."/>
            <person name="Le Bivic A."/>
            <person name="Borchiellini C."/>
            <person name="Claverie J.M."/>
            <person name="Renard E."/>
        </authorList>
    </citation>
    <scope>NUCLEOTIDE SEQUENCE [LARGE SCALE GENOMIC DNA]</scope>
    <source>
        <strain evidence="2">SPO-2</strain>
    </source>
</reference>
<evidence type="ECO:0000259" key="1">
    <source>
        <dbReference type="Pfam" id="PF14291"/>
    </source>
</evidence>
<feature type="domain" description="DUF4371" evidence="1">
    <location>
        <begin position="6"/>
        <end position="146"/>
    </location>
</feature>